<protein>
    <submittedName>
        <fullName evidence="1">Uncharacterized protein</fullName>
    </submittedName>
</protein>
<name>A0A4V2K8Y8_9APHY</name>
<organism evidence="1 2">
    <name type="scientific">Dichomitus squalens</name>
    <dbReference type="NCBI Taxonomy" id="114155"/>
    <lineage>
        <taxon>Eukaryota</taxon>
        <taxon>Fungi</taxon>
        <taxon>Dikarya</taxon>
        <taxon>Basidiomycota</taxon>
        <taxon>Agaricomycotina</taxon>
        <taxon>Agaricomycetes</taxon>
        <taxon>Polyporales</taxon>
        <taxon>Polyporaceae</taxon>
        <taxon>Dichomitus</taxon>
    </lineage>
</organism>
<reference evidence="1 2" key="1">
    <citation type="submission" date="2019-01" db="EMBL/GenBank/DDBJ databases">
        <title>Draft genome sequences of three monokaryotic isolates of the white-rot basidiomycete fungus Dichomitus squalens.</title>
        <authorList>
            <consortium name="DOE Joint Genome Institute"/>
            <person name="Lopez S.C."/>
            <person name="Andreopoulos B."/>
            <person name="Pangilinan J."/>
            <person name="Lipzen A."/>
            <person name="Riley R."/>
            <person name="Ahrendt S."/>
            <person name="Ng V."/>
            <person name="Barry K."/>
            <person name="Daum C."/>
            <person name="Grigoriev I.V."/>
            <person name="Hilden K.S."/>
            <person name="Makela M.R."/>
            <person name="de Vries R.P."/>
        </authorList>
    </citation>
    <scope>NUCLEOTIDE SEQUENCE [LARGE SCALE GENOMIC DNA]</scope>
    <source>
        <strain evidence="1 2">CBS 464.89</strain>
    </source>
</reference>
<proteinExistence type="predicted"/>
<accession>A0A4V2K8Y8</accession>
<dbReference type="AlphaFoldDB" id="A0A4V2K8Y8"/>
<keyword evidence="2" id="KW-1185">Reference proteome</keyword>
<evidence type="ECO:0000313" key="2">
    <source>
        <dbReference type="Proteomes" id="UP000292082"/>
    </source>
</evidence>
<dbReference type="EMBL" id="ML145096">
    <property type="protein sequence ID" value="TBU61868.1"/>
    <property type="molecule type" value="Genomic_DNA"/>
</dbReference>
<sequence>MAHGGTPRAESAWTRRSGFPPSGVRLRIGLPDYAKEYTCATTEHHPTQKILVRAQAVRVKVNFPCTSVGLWQRQRDRLMEPAEVRGASVHHEQLEHRHNVCLSRRGYECTLYGHDRRRYGLSSPPGQAGDVKARLLDTSDQAMCHAFALSWERAGPQSVQGANAQFPIRPA</sequence>
<dbReference type="Proteomes" id="UP000292082">
    <property type="component" value="Unassembled WGS sequence"/>
</dbReference>
<gene>
    <name evidence="1" type="ORF">BD310DRAFT_149903</name>
</gene>
<evidence type="ECO:0000313" key="1">
    <source>
        <dbReference type="EMBL" id="TBU61868.1"/>
    </source>
</evidence>